<dbReference type="Pfam" id="PF13191">
    <property type="entry name" value="AAA_16"/>
    <property type="match status" value="1"/>
</dbReference>
<dbReference type="Proteomes" id="UP000886818">
    <property type="component" value="Chromosome"/>
</dbReference>
<dbReference type="SMART" id="SM00028">
    <property type="entry name" value="TPR"/>
    <property type="match status" value="6"/>
</dbReference>
<organism evidence="4 5">
    <name type="scientific">Crassaminicella indica</name>
    <dbReference type="NCBI Taxonomy" id="2855394"/>
    <lineage>
        <taxon>Bacteria</taxon>
        <taxon>Bacillati</taxon>
        <taxon>Bacillota</taxon>
        <taxon>Clostridia</taxon>
        <taxon>Eubacteriales</taxon>
        <taxon>Clostridiaceae</taxon>
        <taxon>Crassaminicella</taxon>
    </lineage>
</organism>
<keyword evidence="1" id="KW-0547">Nucleotide-binding</keyword>
<dbReference type="RefSeq" id="WP_218283263.1">
    <property type="nucleotide sequence ID" value="NZ_CP078093.1"/>
</dbReference>
<dbReference type="PANTHER" id="PTHR16305:SF28">
    <property type="entry name" value="GUANYLATE CYCLASE DOMAIN-CONTAINING PROTEIN"/>
    <property type="match status" value="1"/>
</dbReference>
<dbReference type="SMART" id="SM01043">
    <property type="entry name" value="BTAD"/>
    <property type="match status" value="1"/>
</dbReference>
<dbReference type="EMBL" id="CP078093">
    <property type="protein sequence ID" value="QXM06567.1"/>
    <property type="molecule type" value="Genomic_DNA"/>
</dbReference>
<reference evidence="4" key="1">
    <citation type="submission" date="2021-07" db="EMBL/GenBank/DDBJ databases">
        <title>Complete genome sequence of Crassaminicella sp. 143-21, isolated from a deep-sea hydrothermal vent.</title>
        <authorList>
            <person name="Li X."/>
        </authorList>
    </citation>
    <scope>NUCLEOTIDE SEQUENCE</scope>
    <source>
        <strain evidence="4">143-21</strain>
    </source>
</reference>
<evidence type="ECO:0000256" key="1">
    <source>
        <dbReference type="ARBA" id="ARBA00022741"/>
    </source>
</evidence>
<protein>
    <submittedName>
        <fullName evidence="4">AAA family ATPase</fullName>
    </submittedName>
</protein>
<dbReference type="Pfam" id="PF03704">
    <property type="entry name" value="BTAD"/>
    <property type="match status" value="1"/>
</dbReference>
<accession>A0ABX8RBY4</accession>
<keyword evidence="5" id="KW-1185">Reference proteome</keyword>
<name>A0ABX8RBY4_9CLOT</name>
<feature type="domain" description="Bacterial transcriptional activator" evidence="3">
    <location>
        <begin position="95"/>
        <end position="229"/>
    </location>
</feature>
<evidence type="ECO:0000256" key="2">
    <source>
        <dbReference type="ARBA" id="ARBA00022840"/>
    </source>
</evidence>
<evidence type="ECO:0000313" key="5">
    <source>
        <dbReference type="Proteomes" id="UP000886818"/>
    </source>
</evidence>
<gene>
    <name evidence="4" type="ORF">KVH43_02120</name>
</gene>
<dbReference type="InterPro" id="IPR041664">
    <property type="entry name" value="AAA_16"/>
</dbReference>
<proteinExistence type="predicted"/>
<dbReference type="Pfam" id="PF13181">
    <property type="entry name" value="TPR_8"/>
    <property type="match status" value="1"/>
</dbReference>
<evidence type="ECO:0000259" key="3">
    <source>
        <dbReference type="SMART" id="SM01043"/>
    </source>
</evidence>
<dbReference type="InterPro" id="IPR005158">
    <property type="entry name" value="BTAD"/>
</dbReference>
<dbReference type="PANTHER" id="PTHR16305">
    <property type="entry name" value="TESTICULAR SOLUBLE ADENYLYL CYCLASE"/>
    <property type="match status" value="1"/>
</dbReference>
<keyword evidence="2" id="KW-0067">ATP-binding</keyword>
<sequence length="1016" mass="120352">MDRIRVKLLDTPTVYKNEERIVFPFKKAEGLFYYLLVYGQATRDTLVNILWGEVEEKTAKKNLRQAMYKIRKSFDLDIVISPKKSIVMINPEIKIDTDLYDFLSDKEENIHAYTGEFLKGFHVKDAEGFEAWMIQYAEYLKDLYIEKLNERIKKAFSKNDMHSIIFYAKKWIQIDEFNEKAYQILMKAYSDTGAFHKAIDLYNRLCNILSKELQIEPNPNTKKVFDEIFMMRNTKKVNKNRISDFFYGRTYELGILKKSYQKFKNNQKTKVFFIMGEAGVGKTKLKDKFLEDISEEEILLQAHCYQAEQGYLLKPWNDIFICLVDIIKKEKIDIPILWRNLIRHVFPGFVIENEEININPVEKIDWLQHSAIEEAMVSVLKKIAVKRRMVLVFEDIQWMDEMSLAVIHSILLHQKSNHIFIICTCRNGYSEKLNKFMISTVKHKKIEKIDLTPFSKYEVEEFIQMSLPEIAWDEKLYERIYKETEGNAFFLTELLNGIKEKGIITGMTAKTKDILKSRFLDVSKEGRKLLNIASLFFDKVSLDMLKILTSKNILEIMEVIEELQRRGILKEVSSSDEISFAFTHQKFREYIYMQQSSAKRRVLHNEIGLILERKLHHDKRDRFLYAKLIYHFENGNNAILALKYRMKNLDVYFNFGHELFPVLKDGNIEEEYPSYLSQEEAMKQLKDIEKQLLKVREKVFYSEEIKMLQIIFLHMRGRFFIREGEYDKGIQDIENMIDLSLEINDFDYALKGYRQMIYYGIQIYNVEWMRKYIELGLDLAKKCNYQKDLGILLRLQGLQKIMDGDYKNAEKILKESIRIFEEVNEYEDKYTLNVAAGYNYIGEIRRRNMKFMSALKYYKRAIKICMDKKVIRGLTIFYTNAGQAAFDMGDDDLAKDYLEKAIILYNDLNALWGRSTAEGYMAVLLIKKGSYKNALQCFKRAKKYAEKLKSPYELGILYRVKAEIKVRMKENKELREIFKENLSLDIKDYCDKGIEYLKRLKGAYEIEILEVLGKNN</sequence>
<dbReference type="InterPro" id="IPR019734">
    <property type="entry name" value="TPR_rpt"/>
</dbReference>
<evidence type="ECO:0000313" key="4">
    <source>
        <dbReference type="EMBL" id="QXM06567.1"/>
    </source>
</evidence>